<gene>
    <name evidence="3" type="ORF">Terrestrivirus2_97</name>
</gene>
<reference evidence="3" key="1">
    <citation type="submission" date="2018-10" db="EMBL/GenBank/DDBJ databases">
        <title>Hidden diversity of soil giant viruses.</title>
        <authorList>
            <person name="Schulz F."/>
            <person name="Alteio L."/>
            <person name="Goudeau D."/>
            <person name="Ryan E.M."/>
            <person name="Malmstrom R.R."/>
            <person name="Blanchard J."/>
            <person name="Woyke T."/>
        </authorList>
    </citation>
    <scope>NUCLEOTIDE SEQUENCE</scope>
    <source>
        <strain evidence="3">TEV1</strain>
    </source>
</reference>
<dbReference type="Pfam" id="PF03959">
    <property type="entry name" value="FSH1"/>
    <property type="match status" value="1"/>
</dbReference>
<organism evidence="3">
    <name type="scientific">Terrestrivirus sp</name>
    <dbReference type="NCBI Taxonomy" id="2487775"/>
    <lineage>
        <taxon>Viruses</taxon>
        <taxon>Varidnaviria</taxon>
        <taxon>Bamfordvirae</taxon>
        <taxon>Nucleocytoviricota</taxon>
        <taxon>Megaviricetes</taxon>
        <taxon>Imitervirales</taxon>
        <taxon>Mimiviridae</taxon>
        <taxon>Klosneuvirinae</taxon>
    </lineage>
</organism>
<dbReference type="InterPro" id="IPR029058">
    <property type="entry name" value="AB_hydrolase_fold"/>
</dbReference>
<dbReference type="GO" id="GO:0016787">
    <property type="term" value="F:hydrolase activity"/>
    <property type="evidence" value="ECO:0007669"/>
    <property type="project" value="UniProtKB-KW"/>
</dbReference>
<name>A0A3G4ZQ64_9VIRU</name>
<protein>
    <submittedName>
        <fullName evidence="3">Serine hydrolase</fullName>
    </submittedName>
</protein>
<dbReference type="SUPFAM" id="SSF53474">
    <property type="entry name" value="alpha/beta-Hydrolases"/>
    <property type="match status" value="1"/>
</dbReference>
<accession>A0A3G4ZQ64</accession>
<dbReference type="PANTHER" id="PTHR48070:SF6">
    <property type="entry name" value="ESTERASE OVCA2"/>
    <property type="match status" value="1"/>
</dbReference>
<sequence length="213" mass="24689">MKILCLHGLRHSGDMMKKSMKDLIRKFAKKEIEFDFYTSPIKFTSEISPETDKLAESENEYFQWWSGTRETGLTLEKYDTIEQSINNVLGKWNSDQYDGILGFSQGSVLTQIFTYQIQNKIIDTYEPKFIILAGASSISDTVYKQYYKDTLKYPVVFIAGMRDTLVTLDITNELRKYFDPNKTLFLIHNGGHYVSTSTEIMYPLLAFINSKKN</sequence>
<evidence type="ECO:0000256" key="1">
    <source>
        <dbReference type="ARBA" id="ARBA00022801"/>
    </source>
</evidence>
<proteinExistence type="predicted"/>
<dbReference type="PANTHER" id="PTHR48070">
    <property type="entry name" value="ESTERASE OVCA2"/>
    <property type="match status" value="1"/>
</dbReference>
<dbReference type="InterPro" id="IPR005645">
    <property type="entry name" value="FSH-like_dom"/>
</dbReference>
<dbReference type="Gene3D" id="3.40.50.1820">
    <property type="entry name" value="alpha/beta hydrolase"/>
    <property type="match status" value="1"/>
</dbReference>
<evidence type="ECO:0000313" key="3">
    <source>
        <dbReference type="EMBL" id="AYV75589.1"/>
    </source>
</evidence>
<evidence type="ECO:0000259" key="2">
    <source>
        <dbReference type="Pfam" id="PF03959"/>
    </source>
</evidence>
<keyword evidence="1 3" id="KW-0378">Hydrolase</keyword>
<feature type="domain" description="Serine hydrolase" evidence="2">
    <location>
        <begin position="1"/>
        <end position="199"/>
    </location>
</feature>
<dbReference type="InterPro" id="IPR050593">
    <property type="entry name" value="LovG"/>
</dbReference>
<dbReference type="EMBL" id="MK071980">
    <property type="protein sequence ID" value="AYV75589.1"/>
    <property type="molecule type" value="Genomic_DNA"/>
</dbReference>